<feature type="domain" description="Histidine kinase" evidence="11">
    <location>
        <begin position="37"/>
        <end position="273"/>
    </location>
</feature>
<dbReference type="FunFam" id="1.10.287.130:FF:000030">
    <property type="entry name" value="Putative histidine kinase 5"/>
    <property type="match status" value="1"/>
</dbReference>
<feature type="modified residue" description="4-aspartylphosphate" evidence="10">
    <location>
        <position position="526"/>
    </location>
</feature>
<dbReference type="InterPro" id="IPR036890">
    <property type="entry name" value="HATPase_C_sf"/>
</dbReference>
<comment type="subcellular location">
    <subcellularLocation>
        <location evidence="3">Cytoplasm</location>
    </subcellularLocation>
</comment>
<name>A0A835PE76_VANPL</name>
<dbReference type="PANTHER" id="PTHR43047:SF68">
    <property type="entry name" value="HISTIDINE KINASE 5"/>
    <property type="match status" value="1"/>
</dbReference>
<evidence type="ECO:0000256" key="8">
    <source>
        <dbReference type="ARBA" id="ARBA00022777"/>
    </source>
</evidence>
<evidence type="ECO:0000256" key="1">
    <source>
        <dbReference type="ARBA" id="ARBA00000085"/>
    </source>
</evidence>
<dbReference type="GO" id="GO:0009736">
    <property type="term" value="P:cytokinin-activated signaling pathway"/>
    <property type="evidence" value="ECO:0007669"/>
    <property type="project" value="UniProtKB-KW"/>
</dbReference>
<dbReference type="InterPro" id="IPR004358">
    <property type="entry name" value="Sig_transdc_His_kin-like_C"/>
</dbReference>
<accession>A0A835PE76</accession>
<dbReference type="EMBL" id="JADCNM010000026">
    <property type="protein sequence ID" value="KAG0452135.1"/>
    <property type="molecule type" value="Genomic_DNA"/>
</dbReference>
<dbReference type="PANTHER" id="PTHR43047">
    <property type="entry name" value="TWO-COMPONENT HISTIDINE PROTEIN KINASE"/>
    <property type="match status" value="1"/>
</dbReference>
<dbReference type="GO" id="GO:0005886">
    <property type="term" value="C:plasma membrane"/>
    <property type="evidence" value="ECO:0007669"/>
    <property type="project" value="TreeGrafter"/>
</dbReference>
<dbReference type="SUPFAM" id="SSF52172">
    <property type="entry name" value="CheY-like"/>
    <property type="match status" value="1"/>
</dbReference>
<reference evidence="13 14" key="1">
    <citation type="journal article" date="2020" name="Nat. Food">
        <title>A phased Vanilla planifolia genome enables genetic improvement of flavour and production.</title>
        <authorList>
            <person name="Hasing T."/>
            <person name="Tang H."/>
            <person name="Brym M."/>
            <person name="Khazi F."/>
            <person name="Huang T."/>
            <person name="Chambers A.H."/>
        </authorList>
    </citation>
    <scope>NUCLEOTIDE SEQUENCE [LARGE SCALE GENOMIC DNA]</scope>
    <source>
        <tissue evidence="13">Leaf</tissue>
    </source>
</reference>
<dbReference type="AlphaFoldDB" id="A0A835PE76"/>
<evidence type="ECO:0000256" key="10">
    <source>
        <dbReference type="PROSITE-ProRule" id="PRU00169"/>
    </source>
</evidence>
<evidence type="ECO:0000259" key="11">
    <source>
        <dbReference type="PROSITE" id="PS50109"/>
    </source>
</evidence>
<dbReference type="PROSITE" id="PS50110">
    <property type="entry name" value="RESPONSE_REGULATORY"/>
    <property type="match status" value="1"/>
</dbReference>
<keyword evidence="6 10" id="KW-0597">Phosphoprotein</keyword>
<dbReference type="InterPro" id="IPR003661">
    <property type="entry name" value="HisK_dim/P_dom"/>
</dbReference>
<keyword evidence="7" id="KW-0808">Transferase</keyword>
<comment type="caution">
    <text evidence="13">The sequence shown here is derived from an EMBL/GenBank/DDBJ whole genome shotgun (WGS) entry which is preliminary data.</text>
</comment>
<dbReference type="InterPro" id="IPR005467">
    <property type="entry name" value="His_kinase_dom"/>
</dbReference>
<evidence type="ECO:0000256" key="6">
    <source>
        <dbReference type="ARBA" id="ARBA00022553"/>
    </source>
</evidence>
<evidence type="ECO:0000313" key="13">
    <source>
        <dbReference type="EMBL" id="KAG0452135.1"/>
    </source>
</evidence>
<comment type="function">
    <text evidence="2">Cytokinin receptor related to bacterial two-component regulators. Functions as a histidine kinase and transmits the stress signal to a downstream MAPK cascade.</text>
</comment>
<evidence type="ECO:0000256" key="9">
    <source>
        <dbReference type="ARBA" id="ARBA00022864"/>
    </source>
</evidence>
<evidence type="ECO:0000313" key="14">
    <source>
        <dbReference type="Proteomes" id="UP000639772"/>
    </source>
</evidence>
<keyword evidence="5" id="KW-0963">Cytoplasm</keyword>
<dbReference type="SMART" id="SM00387">
    <property type="entry name" value="HATPase_c"/>
    <property type="match status" value="1"/>
</dbReference>
<evidence type="ECO:0000259" key="12">
    <source>
        <dbReference type="PROSITE" id="PS50110"/>
    </source>
</evidence>
<evidence type="ECO:0000256" key="5">
    <source>
        <dbReference type="ARBA" id="ARBA00022490"/>
    </source>
</evidence>
<dbReference type="SUPFAM" id="SSF55874">
    <property type="entry name" value="ATPase domain of HSP90 chaperone/DNA topoisomerase II/histidine kinase"/>
    <property type="match status" value="1"/>
</dbReference>
<evidence type="ECO:0000256" key="3">
    <source>
        <dbReference type="ARBA" id="ARBA00004496"/>
    </source>
</evidence>
<dbReference type="PRINTS" id="PR00344">
    <property type="entry name" value="BCTRLSENSOR"/>
</dbReference>
<dbReference type="OrthoDB" id="10266508at2759"/>
<dbReference type="GO" id="GO:0009927">
    <property type="term" value="F:histidine phosphotransfer kinase activity"/>
    <property type="evidence" value="ECO:0007669"/>
    <property type="project" value="TreeGrafter"/>
</dbReference>
<proteinExistence type="predicted"/>
<dbReference type="CDD" id="cd17546">
    <property type="entry name" value="REC_hyHK_CKI1_RcsC-like"/>
    <property type="match status" value="1"/>
</dbReference>
<dbReference type="Gene3D" id="3.30.565.10">
    <property type="entry name" value="Histidine kinase-like ATPase, C-terminal domain"/>
    <property type="match status" value="1"/>
</dbReference>
<dbReference type="FunFam" id="3.40.50.2300:FF:000201">
    <property type="entry name" value="Histidine kinase 5"/>
    <property type="match status" value="1"/>
</dbReference>
<dbReference type="SUPFAM" id="SSF47384">
    <property type="entry name" value="Homodimeric domain of signal transducing histidine kinase"/>
    <property type="match status" value="1"/>
</dbReference>
<dbReference type="PROSITE" id="PS50109">
    <property type="entry name" value="HIS_KIN"/>
    <property type="match status" value="1"/>
</dbReference>
<evidence type="ECO:0000256" key="2">
    <source>
        <dbReference type="ARBA" id="ARBA00002427"/>
    </source>
</evidence>
<dbReference type="SMART" id="SM00448">
    <property type="entry name" value="REC"/>
    <property type="match status" value="1"/>
</dbReference>
<dbReference type="Pfam" id="PF00512">
    <property type="entry name" value="HisKA"/>
    <property type="match status" value="1"/>
</dbReference>
<dbReference type="GO" id="GO:0000155">
    <property type="term" value="F:phosphorelay sensor kinase activity"/>
    <property type="evidence" value="ECO:0007669"/>
    <property type="project" value="InterPro"/>
</dbReference>
<dbReference type="InterPro" id="IPR001789">
    <property type="entry name" value="Sig_transdc_resp-reg_receiver"/>
</dbReference>
<organism evidence="13 14">
    <name type="scientific">Vanilla planifolia</name>
    <name type="common">Vanilla</name>
    <dbReference type="NCBI Taxonomy" id="51239"/>
    <lineage>
        <taxon>Eukaryota</taxon>
        <taxon>Viridiplantae</taxon>
        <taxon>Streptophyta</taxon>
        <taxon>Embryophyta</taxon>
        <taxon>Tracheophyta</taxon>
        <taxon>Spermatophyta</taxon>
        <taxon>Magnoliopsida</taxon>
        <taxon>Liliopsida</taxon>
        <taxon>Asparagales</taxon>
        <taxon>Orchidaceae</taxon>
        <taxon>Vanilloideae</taxon>
        <taxon>Vanilleae</taxon>
        <taxon>Vanilla</taxon>
    </lineage>
</organism>
<dbReference type="Gene3D" id="3.40.50.2300">
    <property type="match status" value="1"/>
</dbReference>
<dbReference type="SMART" id="SM00388">
    <property type="entry name" value="HisKA"/>
    <property type="match status" value="1"/>
</dbReference>
<sequence>MLKLCEEVAVRKAKEKELNKTIHITEETMRAKQMLATMSHEIRSPLTGVVGMAEILANTKLDKEQLQLLDVMISSGDLILQLINDILDLSKVESGVMKFEAAKFQPREVVKHVLQTAAASLQKQLIIEGNVANDVPVENPECSKGHHEVLGADGTFQKNETNFPRSQNFEERGSILRKEDKKENKNATQLRCNPWHMRIIISHMKRLSYYEKSLPSLFKKYMQVSADHARKYGGTGLGLAICKQLVELMGGHLTVTSQVNRGSTFTFLLPCKVATKLEFSDDSDGDPLVLHCESSNASSSDQLDGLFLFQPRSLPSGFPSGESFAQGSNLSNSLSASSANRELDEVSESYLRGSKPRKKAVPEVVSLKSCVSKKLNSNDVYQGIIHDNIDKTEISGRKEKGTQVNTCGCGLDDNQKIPQNVTCSQCSVGEYILEGNASQSTILNFSHQSLGCDLRGHTSQFTANDTSESSGTNSRPKILLVEDNKINAMVAKSMLKQLGHNVDVVYNGMEAVGAVQQRHYDLILMDVCMPVMDGLQATKKIRLFEENAFRNDSVALNSPTDSPDAKKGCQRTTIIAMTANAMAESAAECLSSGMDSFVSKPVTFKKLKECLQKYIPC</sequence>
<dbReference type="Pfam" id="PF00072">
    <property type="entry name" value="Response_reg"/>
    <property type="match status" value="1"/>
</dbReference>
<protein>
    <recommendedName>
        <fullName evidence="4">histidine kinase</fullName>
        <ecNumber evidence="4">2.7.13.3</ecNumber>
    </recommendedName>
</protein>
<dbReference type="InterPro" id="IPR003594">
    <property type="entry name" value="HATPase_dom"/>
</dbReference>
<dbReference type="GO" id="GO:0005737">
    <property type="term" value="C:cytoplasm"/>
    <property type="evidence" value="ECO:0007669"/>
    <property type="project" value="UniProtKB-SubCell"/>
</dbReference>
<dbReference type="InterPro" id="IPR036097">
    <property type="entry name" value="HisK_dim/P_sf"/>
</dbReference>
<dbReference type="Pfam" id="PF02518">
    <property type="entry name" value="HATPase_c"/>
    <property type="match status" value="1"/>
</dbReference>
<gene>
    <name evidence="13" type="ORF">HPP92_025862</name>
</gene>
<keyword evidence="9" id="KW-0932">Cytokinin signaling pathway</keyword>
<feature type="domain" description="Response regulatory" evidence="12">
    <location>
        <begin position="477"/>
        <end position="615"/>
    </location>
</feature>
<evidence type="ECO:0000256" key="7">
    <source>
        <dbReference type="ARBA" id="ARBA00022679"/>
    </source>
</evidence>
<evidence type="ECO:0000256" key="4">
    <source>
        <dbReference type="ARBA" id="ARBA00012438"/>
    </source>
</evidence>
<dbReference type="Gene3D" id="1.10.287.130">
    <property type="match status" value="1"/>
</dbReference>
<dbReference type="CDD" id="cd00082">
    <property type="entry name" value="HisKA"/>
    <property type="match status" value="1"/>
</dbReference>
<keyword evidence="8" id="KW-0418">Kinase</keyword>
<dbReference type="EC" id="2.7.13.3" evidence="4"/>
<dbReference type="InterPro" id="IPR011006">
    <property type="entry name" value="CheY-like_superfamily"/>
</dbReference>
<dbReference type="Proteomes" id="UP000639772">
    <property type="component" value="Unassembled WGS sequence"/>
</dbReference>
<comment type="catalytic activity">
    <reaction evidence="1">
        <text>ATP + protein L-histidine = ADP + protein N-phospho-L-histidine.</text>
        <dbReference type="EC" id="2.7.13.3"/>
    </reaction>
</comment>